<accession>A0ABY3WBC5</accession>
<name>A0ABY3WBC5_9MICC</name>
<keyword evidence="1" id="KW-0732">Signal</keyword>
<reference evidence="3 4" key="1">
    <citation type="submission" date="2022-03" db="EMBL/GenBank/DDBJ databases">
        <title>Isotopic signatures of nitrous oxide derived from detoxification processes.</title>
        <authorList>
            <person name="Behrendt U."/>
            <person name="Buchen C."/>
            <person name="Well R."/>
            <person name="Ulrich A."/>
            <person name="Rohe L."/>
            <person name="Kolb S."/>
            <person name="Schloter M."/>
            <person name="Horn M.A."/>
            <person name="Augustin J."/>
        </authorList>
    </citation>
    <scope>NUCLEOTIDE SEQUENCE [LARGE SCALE GENOMIC DNA]</scope>
    <source>
        <strain evidence="3 4">S4-C24</strain>
    </source>
</reference>
<dbReference type="PANTHER" id="PTHR21666:SF289">
    <property type="entry name" value="L-ALA--D-GLU ENDOPEPTIDASE"/>
    <property type="match status" value="1"/>
</dbReference>
<organism evidence="3 4">
    <name type="scientific">Arthrobacter sulfonylureivorans</name>
    <dbReference type="NCBI Taxonomy" id="2486855"/>
    <lineage>
        <taxon>Bacteria</taxon>
        <taxon>Bacillati</taxon>
        <taxon>Actinomycetota</taxon>
        <taxon>Actinomycetes</taxon>
        <taxon>Micrococcales</taxon>
        <taxon>Micrococcaceae</taxon>
        <taxon>Arthrobacter</taxon>
    </lineage>
</organism>
<dbReference type="InterPro" id="IPR011055">
    <property type="entry name" value="Dup_hybrid_motif"/>
</dbReference>
<proteinExistence type="predicted"/>
<evidence type="ECO:0000259" key="2">
    <source>
        <dbReference type="Pfam" id="PF01551"/>
    </source>
</evidence>
<dbReference type="CDD" id="cd12797">
    <property type="entry name" value="M23_peptidase"/>
    <property type="match status" value="1"/>
</dbReference>
<dbReference type="InterPro" id="IPR016047">
    <property type="entry name" value="M23ase_b-sheet_dom"/>
</dbReference>
<dbReference type="Proteomes" id="UP000829069">
    <property type="component" value="Chromosome"/>
</dbReference>
<keyword evidence="4" id="KW-1185">Reference proteome</keyword>
<evidence type="ECO:0000256" key="1">
    <source>
        <dbReference type="ARBA" id="ARBA00022729"/>
    </source>
</evidence>
<feature type="domain" description="M23ase beta-sheet core" evidence="2">
    <location>
        <begin position="44"/>
        <end position="136"/>
    </location>
</feature>
<dbReference type="Gene3D" id="2.70.70.10">
    <property type="entry name" value="Glucose Permease (Domain IIA)"/>
    <property type="match status" value="1"/>
</dbReference>
<evidence type="ECO:0000313" key="4">
    <source>
        <dbReference type="Proteomes" id="UP000829069"/>
    </source>
</evidence>
<dbReference type="EMBL" id="CP093326">
    <property type="protein sequence ID" value="UNK47653.1"/>
    <property type="molecule type" value="Genomic_DNA"/>
</dbReference>
<gene>
    <name evidence="3" type="ORF">MNQ99_12900</name>
</gene>
<dbReference type="PANTHER" id="PTHR21666">
    <property type="entry name" value="PEPTIDASE-RELATED"/>
    <property type="match status" value="1"/>
</dbReference>
<sequence>MLLLVAGPAAPAADTANPPWNWPVAPAPAVLRSFDPPPEPWLSGHRGVDLAVPAGTTVLSPADGRISFSGWVVDRRVITVDHGNGLRSSLLAVVSELQAGDAVSAGDPVGQVAESGHCPSACLHWGVRRGETYINPLQFVMDLRPSVLLPVPDG</sequence>
<dbReference type="SUPFAM" id="SSF51261">
    <property type="entry name" value="Duplicated hybrid motif"/>
    <property type="match status" value="1"/>
</dbReference>
<protein>
    <submittedName>
        <fullName evidence="3">M23 family metallopeptidase</fullName>
    </submittedName>
</protein>
<dbReference type="InterPro" id="IPR050570">
    <property type="entry name" value="Cell_wall_metabolism_enzyme"/>
</dbReference>
<dbReference type="Pfam" id="PF01551">
    <property type="entry name" value="Peptidase_M23"/>
    <property type="match status" value="1"/>
</dbReference>
<evidence type="ECO:0000313" key="3">
    <source>
        <dbReference type="EMBL" id="UNK47653.1"/>
    </source>
</evidence>